<dbReference type="PRINTS" id="PR00105">
    <property type="entry name" value="C5METTRFRASE"/>
</dbReference>
<reference evidence="9" key="1">
    <citation type="submission" date="2016-10" db="EMBL/GenBank/DDBJ databases">
        <authorList>
            <person name="Varghese N."/>
            <person name="Submissions S."/>
        </authorList>
    </citation>
    <scope>NUCLEOTIDE SEQUENCE [LARGE SCALE GENOMIC DNA]</scope>
    <source>
        <strain evidence="9">VPI 5359</strain>
    </source>
</reference>
<evidence type="ECO:0000256" key="1">
    <source>
        <dbReference type="ARBA" id="ARBA00022603"/>
    </source>
</evidence>
<dbReference type="EMBL" id="FNOU01000034">
    <property type="protein sequence ID" value="SDY43256.1"/>
    <property type="molecule type" value="Genomic_DNA"/>
</dbReference>
<dbReference type="NCBIfam" id="TIGR00675">
    <property type="entry name" value="dcm"/>
    <property type="match status" value="1"/>
</dbReference>
<dbReference type="InterPro" id="IPR031303">
    <property type="entry name" value="C5_meth_CS"/>
</dbReference>
<dbReference type="PROSITE" id="PS51679">
    <property type="entry name" value="SAM_MT_C5"/>
    <property type="match status" value="1"/>
</dbReference>
<dbReference type="Gene3D" id="3.40.50.150">
    <property type="entry name" value="Vaccinia Virus protein VP39"/>
    <property type="match status" value="1"/>
</dbReference>
<evidence type="ECO:0000256" key="7">
    <source>
        <dbReference type="RuleBase" id="RU000417"/>
    </source>
</evidence>
<dbReference type="Pfam" id="PF00145">
    <property type="entry name" value="DNA_methylase"/>
    <property type="match status" value="2"/>
</dbReference>
<evidence type="ECO:0000256" key="4">
    <source>
        <dbReference type="ARBA" id="ARBA00022747"/>
    </source>
</evidence>
<dbReference type="InterPro" id="IPR018117">
    <property type="entry name" value="C5_DNA_meth_AS"/>
</dbReference>
<keyword evidence="2 5" id="KW-0808">Transferase</keyword>
<dbReference type="OrthoDB" id="9813719at2"/>
<dbReference type="EC" id="2.1.1.37" evidence="7"/>
<organism evidence="8 9">
    <name type="scientific">Eubacterium barkeri</name>
    <name type="common">Clostridium barkeri</name>
    <dbReference type="NCBI Taxonomy" id="1528"/>
    <lineage>
        <taxon>Bacteria</taxon>
        <taxon>Bacillati</taxon>
        <taxon>Bacillota</taxon>
        <taxon>Clostridia</taxon>
        <taxon>Eubacteriales</taxon>
        <taxon>Eubacteriaceae</taxon>
        <taxon>Eubacterium</taxon>
    </lineage>
</organism>
<accession>A0A1H3JTL0</accession>
<feature type="active site" evidence="5">
    <location>
        <position position="117"/>
    </location>
</feature>
<dbReference type="Proteomes" id="UP000199652">
    <property type="component" value="Unassembled WGS sequence"/>
</dbReference>
<evidence type="ECO:0000313" key="9">
    <source>
        <dbReference type="Proteomes" id="UP000199652"/>
    </source>
</evidence>
<proteinExistence type="inferred from homology"/>
<dbReference type="InterPro" id="IPR050390">
    <property type="entry name" value="C5-Methyltransferase"/>
</dbReference>
<dbReference type="PANTHER" id="PTHR10629">
    <property type="entry name" value="CYTOSINE-SPECIFIC METHYLTRANSFERASE"/>
    <property type="match status" value="1"/>
</dbReference>
<name>A0A1H3JTL0_EUBBA</name>
<keyword evidence="1 5" id="KW-0489">Methyltransferase</keyword>
<evidence type="ECO:0000256" key="5">
    <source>
        <dbReference type="PROSITE-ProRule" id="PRU01016"/>
    </source>
</evidence>
<evidence type="ECO:0000313" key="8">
    <source>
        <dbReference type="EMBL" id="SDY43256.1"/>
    </source>
</evidence>
<keyword evidence="9" id="KW-1185">Reference proteome</keyword>
<dbReference type="PANTHER" id="PTHR10629:SF52">
    <property type="entry name" value="DNA (CYTOSINE-5)-METHYLTRANSFERASE 1"/>
    <property type="match status" value="1"/>
</dbReference>
<dbReference type="InterPro" id="IPR029063">
    <property type="entry name" value="SAM-dependent_MTases_sf"/>
</dbReference>
<dbReference type="GO" id="GO:0003886">
    <property type="term" value="F:DNA (cytosine-5-)-methyltransferase activity"/>
    <property type="evidence" value="ECO:0007669"/>
    <property type="project" value="UniProtKB-EC"/>
</dbReference>
<dbReference type="STRING" id="1528.SAMN04488579_1343"/>
<dbReference type="PROSITE" id="PS00095">
    <property type="entry name" value="C5_MTASE_2"/>
    <property type="match status" value="1"/>
</dbReference>
<comment type="catalytic activity">
    <reaction evidence="7">
        <text>a 2'-deoxycytidine in DNA + S-adenosyl-L-methionine = a 5-methyl-2'-deoxycytidine in DNA + S-adenosyl-L-homocysteine + H(+)</text>
        <dbReference type="Rhea" id="RHEA:13681"/>
        <dbReference type="Rhea" id="RHEA-COMP:11369"/>
        <dbReference type="Rhea" id="RHEA-COMP:11370"/>
        <dbReference type="ChEBI" id="CHEBI:15378"/>
        <dbReference type="ChEBI" id="CHEBI:57856"/>
        <dbReference type="ChEBI" id="CHEBI:59789"/>
        <dbReference type="ChEBI" id="CHEBI:85452"/>
        <dbReference type="ChEBI" id="CHEBI:85454"/>
        <dbReference type="EC" id="2.1.1.37"/>
    </reaction>
</comment>
<dbReference type="RefSeq" id="WP_090247188.1">
    <property type="nucleotide sequence ID" value="NZ_FNOU01000034.1"/>
</dbReference>
<evidence type="ECO:0000256" key="3">
    <source>
        <dbReference type="ARBA" id="ARBA00022691"/>
    </source>
</evidence>
<dbReference type="AlphaFoldDB" id="A0A1H3JTL0"/>
<comment type="similarity">
    <text evidence="5 6">Belongs to the class I-like SAM-binding methyltransferase superfamily. C5-methyltransferase family.</text>
</comment>
<sequence>MLCIDLFAGAGGLSEGFRRLEDFEILAHVEMDKAAATTLLTREAYYYLKEKDQLCTYYDYLLGNINREAFYAMIPEKVKTRVINQEIGDTTRLGIYQQIDALRGNHPIDVILGGPPCQAYSLVGRARDKNGMKDDPRNYLFRQYFSFVKKYQPKVIVFENVSGLSSAKNGEIITEIKKELKAIGYRFEYRLLNSADYGVPQKRKRIILIGWSEAMEYGHYPEFESLYSGVKPTIRRLFEDLPELKAGGCCPAAFHDCNNPLLKDLHINDGFPYLTWHVTRGHNSRDLDIYKRCVVLKMEKDEQLSYKDLPKELKTHQKENIFLDRFKVVPYDDVCHTVVAHISKDGHYYIHPSLEQNRSISVREAARIQTFPDDFYFEKSRTDAFKQIGNAVPPLMAEVIARGIKSLFFGDDTDGCSYKKAEKL</sequence>
<dbReference type="Gene3D" id="3.90.120.10">
    <property type="entry name" value="DNA Methylase, subunit A, domain 2"/>
    <property type="match status" value="1"/>
</dbReference>
<dbReference type="PROSITE" id="PS00094">
    <property type="entry name" value="C5_MTASE_1"/>
    <property type="match status" value="1"/>
</dbReference>
<dbReference type="GO" id="GO:0009307">
    <property type="term" value="P:DNA restriction-modification system"/>
    <property type="evidence" value="ECO:0007669"/>
    <property type="project" value="UniProtKB-KW"/>
</dbReference>
<keyword evidence="3 5" id="KW-0949">S-adenosyl-L-methionine</keyword>
<protein>
    <recommendedName>
        <fullName evidence="7">Cytosine-specific methyltransferase</fullName>
        <ecNumber evidence="7">2.1.1.37</ecNumber>
    </recommendedName>
</protein>
<dbReference type="InterPro" id="IPR001525">
    <property type="entry name" value="C5_MeTfrase"/>
</dbReference>
<evidence type="ECO:0000256" key="6">
    <source>
        <dbReference type="RuleBase" id="RU000416"/>
    </source>
</evidence>
<dbReference type="SUPFAM" id="SSF53335">
    <property type="entry name" value="S-adenosyl-L-methionine-dependent methyltransferases"/>
    <property type="match status" value="1"/>
</dbReference>
<dbReference type="GO" id="GO:0032259">
    <property type="term" value="P:methylation"/>
    <property type="evidence" value="ECO:0007669"/>
    <property type="project" value="UniProtKB-KW"/>
</dbReference>
<gene>
    <name evidence="8" type="ORF">SAMN04488579_1343</name>
</gene>
<evidence type="ECO:0000256" key="2">
    <source>
        <dbReference type="ARBA" id="ARBA00022679"/>
    </source>
</evidence>
<keyword evidence="4" id="KW-0680">Restriction system</keyword>